<dbReference type="GO" id="GO:0009097">
    <property type="term" value="P:isoleucine biosynthetic process"/>
    <property type="evidence" value="ECO:0007669"/>
    <property type="project" value="TreeGrafter"/>
</dbReference>
<dbReference type="PANTHER" id="PTHR18968">
    <property type="entry name" value="THIAMINE PYROPHOSPHATE ENZYMES"/>
    <property type="match status" value="1"/>
</dbReference>
<accession>A0A914LBY1</accession>
<keyword evidence="11" id="KW-0472">Membrane</keyword>
<evidence type="ECO:0000256" key="8">
    <source>
        <dbReference type="ARBA" id="ARBA00048738"/>
    </source>
</evidence>
<evidence type="ECO:0000256" key="2">
    <source>
        <dbReference type="ARBA" id="ARBA00001964"/>
    </source>
</evidence>
<evidence type="ECO:0000259" key="14">
    <source>
        <dbReference type="Pfam" id="PF02776"/>
    </source>
</evidence>
<dbReference type="Proteomes" id="UP000887563">
    <property type="component" value="Unplaced"/>
</dbReference>
<dbReference type="CDD" id="cd07035">
    <property type="entry name" value="TPP_PYR_POX_like"/>
    <property type="match status" value="1"/>
</dbReference>
<dbReference type="InterPro" id="IPR045229">
    <property type="entry name" value="TPP_enz"/>
</dbReference>
<evidence type="ECO:0000259" key="12">
    <source>
        <dbReference type="Pfam" id="PF00205"/>
    </source>
</evidence>
<dbReference type="InterPro" id="IPR000399">
    <property type="entry name" value="TPP-bd_CS"/>
</dbReference>
<dbReference type="CDD" id="cd02004">
    <property type="entry name" value="TPP_BZL_OCoD_HPCL"/>
    <property type="match status" value="1"/>
</dbReference>
<dbReference type="InterPro" id="IPR011766">
    <property type="entry name" value="TPP_enzyme_TPP-bd"/>
</dbReference>
<dbReference type="InterPro" id="IPR012001">
    <property type="entry name" value="Thiamin_PyroP_enz_TPP-bd_dom"/>
</dbReference>
<dbReference type="GO" id="GO:0000287">
    <property type="term" value="F:magnesium ion binding"/>
    <property type="evidence" value="ECO:0007669"/>
    <property type="project" value="InterPro"/>
</dbReference>
<dbReference type="Gene3D" id="3.40.50.1220">
    <property type="entry name" value="TPP-binding domain"/>
    <property type="match status" value="1"/>
</dbReference>
<comment type="catalytic activity">
    <reaction evidence="9">
        <text>(2R)-hydroxyhexadecanoyl-CoA = pentadecanal + formyl-CoA</text>
        <dbReference type="Rhea" id="RHEA:55212"/>
        <dbReference type="ChEBI" id="CHEBI:17302"/>
        <dbReference type="ChEBI" id="CHEBI:57376"/>
        <dbReference type="ChEBI" id="CHEBI:138654"/>
    </reaction>
    <physiologicalReaction direction="left-to-right" evidence="9">
        <dbReference type="Rhea" id="RHEA:55213"/>
    </physiologicalReaction>
</comment>
<dbReference type="PANTHER" id="PTHR18968:SF166">
    <property type="entry name" value="2-HYDROXYACYL-COA LYASE 2"/>
    <property type="match status" value="1"/>
</dbReference>
<feature type="domain" description="Thiamine pyrophosphate enzyme N-terminal TPP-binding" evidence="14">
    <location>
        <begin position="66"/>
        <end position="169"/>
    </location>
</feature>
<proteinExistence type="inferred from homology"/>
<protein>
    <recommendedName>
        <fullName evidence="4">2-hydroxyacyl-CoA lyase 2</fullName>
    </recommendedName>
    <alternativeName>
        <fullName evidence="7">IlvB-like protein</fullName>
    </alternativeName>
</protein>
<dbReference type="GO" id="GO:0009099">
    <property type="term" value="P:L-valine biosynthetic process"/>
    <property type="evidence" value="ECO:0007669"/>
    <property type="project" value="TreeGrafter"/>
</dbReference>
<evidence type="ECO:0000259" key="13">
    <source>
        <dbReference type="Pfam" id="PF02775"/>
    </source>
</evidence>
<dbReference type="AlphaFoldDB" id="A0A914LBY1"/>
<evidence type="ECO:0000256" key="7">
    <source>
        <dbReference type="ARBA" id="ARBA00030510"/>
    </source>
</evidence>
<dbReference type="InterPro" id="IPR029035">
    <property type="entry name" value="DHS-like_NAD/FAD-binding_dom"/>
</dbReference>
<dbReference type="Pfam" id="PF00205">
    <property type="entry name" value="TPP_enzyme_M"/>
    <property type="match status" value="1"/>
</dbReference>
<feature type="domain" description="Thiamine pyrophosphate enzyme TPP-binding" evidence="13">
    <location>
        <begin position="475"/>
        <end position="626"/>
    </location>
</feature>
<keyword evidence="11" id="KW-1133">Transmembrane helix</keyword>
<evidence type="ECO:0000256" key="4">
    <source>
        <dbReference type="ARBA" id="ARBA00018936"/>
    </source>
</evidence>
<dbReference type="GO" id="GO:0005948">
    <property type="term" value="C:acetolactate synthase complex"/>
    <property type="evidence" value="ECO:0007669"/>
    <property type="project" value="TreeGrafter"/>
</dbReference>
<dbReference type="InterPro" id="IPR029061">
    <property type="entry name" value="THDP-binding"/>
</dbReference>
<comment type="cofactor">
    <cofactor evidence="1">
        <name>Mg(2+)</name>
        <dbReference type="ChEBI" id="CHEBI:18420"/>
    </cofactor>
</comment>
<dbReference type="GO" id="GO:0050660">
    <property type="term" value="F:flavin adenine dinucleotide binding"/>
    <property type="evidence" value="ECO:0007669"/>
    <property type="project" value="TreeGrafter"/>
</dbReference>
<comment type="cofactor">
    <cofactor evidence="2">
        <name>thiamine diphosphate</name>
        <dbReference type="ChEBI" id="CHEBI:58937"/>
    </cofactor>
</comment>
<dbReference type="SUPFAM" id="SSF52467">
    <property type="entry name" value="DHS-like NAD/FAD-binding domain"/>
    <property type="match status" value="1"/>
</dbReference>
<evidence type="ECO:0000256" key="3">
    <source>
        <dbReference type="ARBA" id="ARBA00007812"/>
    </source>
</evidence>
<evidence type="ECO:0000313" key="15">
    <source>
        <dbReference type="Proteomes" id="UP000887563"/>
    </source>
</evidence>
<dbReference type="SUPFAM" id="SSF52518">
    <property type="entry name" value="Thiamin diphosphate-binding fold (THDP-binding)"/>
    <property type="match status" value="2"/>
</dbReference>
<dbReference type="InterPro" id="IPR012000">
    <property type="entry name" value="Thiamin_PyroP_enz_cen_dom"/>
</dbReference>
<dbReference type="GO" id="GO:0030976">
    <property type="term" value="F:thiamine pyrophosphate binding"/>
    <property type="evidence" value="ECO:0007669"/>
    <property type="project" value="InterPro"/>
</dbReference>
<reference evidence="16" key="1">
    <citation type="submission" date="2022-11" db="UniProtKB">
        <authorList>
            <consortium name="WormBaseParasite"/>
        </authorList>
    </citation>
    <scope>IDENTIFICATION</scope>
</reference>
<organism evidence="15 16">
    <name type="scientific">Meloidogyne incognita</name>
    <name type="common">Southern root-knot nematode worm</name>
    <name type="synonym">Oxyuris incognita</name>
    <dbReference type="NCBI Taxonomy" id="6306"/>
    <lineage>
        <taxon>Eukaryota</taxon>
        <taxon>Metazoa</taxon>
        <taxon>Ecdysozoa</taxon>
        <taxon>Nematoda</taxon>
        <taxon>Chromadorea</taxon>
        <taxon>Rhabditida</taxon>
        <taxon>Tylenchina</taxon>
        <taxon>Tylenchomorpha</taxon>
        <taxon>Tylenchoidea</taxon>
        <taxon>Meloidogynidae</taxon>
        <taxon>Meloidogyninae</taxon>
        <taxon>Meloidogyne</taxon>
        <taxon>Meloidogyne incognita group</taxon>
    </lineage>
</organism>
<evidence type="ECO:0000256" key="1">
    <source>
        <dbReference type="ARBA" id="ARBA00001946"/>
    </source>
</evidence>
<name>A0A914LBY1_MELIC</name>
<evidence type="ECO:0000256" key="6">
    <source>
        <dbReference type="ARBA" id="ARBA00023052"/>
    </source>
</evidence>
<sequence>MFLNFSRQTLNKCAKKTNLILINSKYFSTKFNIDKESKKHGGELVASVLKVIFLFIFPLIFFSFLAHNVKEIFTLCGGHISPILVSSEQLGIKIYDTRHEVNAVFAADAVARLRQHIGVAAVTSGPGVTNTITSLKNAQLAESPVILLAGAAPSLMKGKGALQDIDQIPIIQSMCKFTARIINVEDIVPTLREAISVSQSGTPGPVFIEFPLDVLQSYQEVLRDASFIKNPDTPEKQNFNESVYQHIYRQFHNAWSHKEFGPLPVTIPKPNIEDITKIADILENAKRPLLLMGSQSTLPPLKTEQLVQIVNNLGIPTYLGGMSRGLLGANSPLQMRQNRKIAIKEADVILLAGAVCDFRLTYGKGFSPGTKVISINRSQEQMLKNHGVFWNSAATIQADVGLTLLELQNQMKERKWGGLEKCKEWIEMLREMEIKKEEDTAKKLAQKPDDGHMNPLVLLTAMDEVIPKDAILVADGGDFVGSAAYIVRPGGPLQWLDPGTFGTLGVGAGFALGAKAVYPERTVVIIYGDGSAGYSLMEFDTFVRHKLPVVGIIGNDACWTQIAREQVPHFKSAVACDLDYTHYEEAAKALGAQSLFLDGDMDVKQVREALAQVMTRSRAEKQSLVVNVLIGKTNFREGSISV</sequence>
<keyword evidence="6 10" id="KW-0786">Thiamine pyrophosphate</keyword>
<dbReference type="WBParaSite" id="Minc3s00406g11771">
    <property type="protein sequence ID" value="Minc3s00406g11771"/>
    <property type="gene ID" value="Minc3s00406g11771"/>
</dbReference>
<keyword evidence="11" id="KW-0812">Transmembrane</keyword>
<feature type="domain" description="Thiamine pyrophosphate enzyme central" evidence="12">
    <location>
        <begin position="275"/>
        <end position="406"/>
    </location>
</feature>
<comment type="catalytic activity">
    <reaction evidence="8">
        <text>2-hydroxyoctadecanoyl-CoA = heptadecanal + formyl-CoA</text>
        <dbReference type="Rhea" id="RHEA:55196"/>
        <dbReference type="ChEBI" id="CHEBI:57376"/>
        <dbReference type="ChEBI" id="CHEBI:74116"/>
        <dbReference type="ChEBI" id="CHEBI:138631"/>
    </reaction>
    <physiologicalReaction direction="left-to-right" evidence="8">
        <dbReference type="Rhea" id="RHEA:55197"/>
    </physiologicalReaction>
</comment>
<dbReference type="Gene3D" id="3.40.50.970">
    <property type="match status" value="2"/>
</dbReference>
<dbReference type="GO" id="GO:0003984">
    <property type="term" value="F:acetolactate synthase activity"/>
    <property type="evidence" value="ECO:0007669"/>
    <property type="project" value="TreeGrafter"/>
</dbReference>
<evidence type="ECO:0000256" key="5">
    <source>
        <dbReference type="ARBA" id="ARBA00022723"/>
    </source>
</evidence>
<comment type="similarity">
    <text evidence="3 10">Belongs to the TPP enzyme family.</text>
</comment>
<evidence type="ECO:0000256" key="11">
    <source>
        <dbReference type="SAM" id="Phobius"/>
    </source>
</evidence>
<evidence type="ECO:0000256" key="9">
    <source>
        <dbReference type="ARBA" id="ARBA00048767"/>
    </source>
</evidence>
<keyword evidence="5" id="KW-0479">Metal-binding</keyword>
<evidence type="ECO:0000313" key="16">
    <source>
        <dbReference type="WBParaSite" id="Minc3s00406g11771"/>
    </source>
</evidence>
<evidence type="ECO:0000256" key="10">
    <source>
        <dbReference type="RuleBase" id="RU362132"/>
    </source>
</evidence>
<keyword evidence="15" id="KW-1185">Reference proteome</keyword>
<dbReference type="Pfam" id="PF02775">
    <property type="entry name" value="TPP_enzyme_C"/>
    <property type="match status" value="1"/>
</dbReference>
<dbReference type="PROSITE" id="PS00187">
    <property type="entry name" value="TPP_ENZYMES"/>
    <property type="match status" value="1"/>
</dbReference>
<dbReference type="Pfam" id="PF02776">
    <property type="entry name" value="TPP_enzyme_N"/>
    <property type="match status" value="1"/>
</dbReference>
<feature type="transmembrane region" description="Helical" evidence="11">
    <location>
        <begin position="44"/>
        <end position="66"/>
    </location>
</feature>